<feature type="domain" description="HTH marR-type" evidence="1">
    <location>
        <begin position="21"/>
        <end position="115"/>
    </location>
</feature>
<sequence length="120" mass="12519">METDAGKISGDLYEVVGKLTQWLRCHGGELSPTAAAVLVRLARHGPARASALAAHVRVALPTMTALLTRLAGQELVRRETNRADGRAAGSLHAAAGGQDRTCERVSLPGWLCEAQAAAAP</sequence>
<reference evidence="3" key="1">
    <citation type="journal article" date="2019" name="Int. J. Syst. Evol. Microbiol.">
        <title>The Global Catalogue of Microorganisms (GCM) 10K type strain sequencing project: providing services to taxonomists for standard genome sequencing and annotation.</title>
        <authorList>
            <consortium name="The Broad Institute Genomics Platform"/>
            <consortium name="The Broad Institute Genome Sequencing Center for Infectious Disease"/>
            <person name="Wu L."/>
            <person name="Ma J."/>
        </authorList>
    </citation>
    <scope>NUCLEOTIDE SEQUENCE [LARGE SCALE GENOMIC DNA]</scope>
    <source>
        <strain evidence="3">CGMCC 4.7680</strain>
    </source>
</reference>
<dbReference type="EMBL" id="BNAW01000002">
    <property type="protein sequence ID" value="GHF93885.1"/>
    <property type="molecule type" value="Genomic_DNA"/>
</dbReference>
<dbReference type="RefSeq" id="WP_191306419.1">
    <property type="nucleotide sequence ID" value="NZ_BNAW01000002.1"/>
</dbReference>
<dbReference type="SMART" id="SM00347">
    <property type="entry name" value="HTH_MARR"/>
    <property type="match status" value="1"/>
</dbReference>
<organism evidence="2 3">
    <name type="scientific">Amycolatopsis bullii</name>
    <dbReference type="NCBI Taxonomy" id="941987"/>
    <lineage>
        <taxon>Bacteria</taxon>
        <taxon>Bacillati</taxon>
        <taxon>Actinomycetota</taxon>
        <taxon>Actinomycetes</taxon>
        <taxon>Pseudonocardiales</taxon>
        <taxon>Pseudonocardiaceae</taxon>
        <taxon>Amycolatopsis</taxon>
    </lineage>
</organism>
<dbReference type="Proteomes" id="UP000649955">
    <property type="component" value="Unassembled WGS sequence"/>
</dbReference>
<evidence type="ECO:0000313" key="2">
    <source>
        <dbReference type="EMBL" id="GHF93885.1"/>
    </source>
</evidence>
<evidence type="ECO:0000313" key="3">
    <source>
        <dbReference type="Proteomes" id="UP000649955"/>
    </source>
</evidence>
<dbReference type="Gene3D" id="1.10.10.10">
    <property type="entry name" value="Winged helix-like DNA-binding domain superfamily/Winged helix DNA-binding domain"/>
    <property type="match status" value="1"/>
</dbReference>
<dbReference type="InterPro" id="IPR036388">
    <property type="entry name" value="WH-like_DNA-bd_sf"/>
</dbReference>
<dbReference type="InterPro" id="IPR000835">
    <property type="entry name" value="HTH_MarR-typ"/>
</dbReference>
<comment type="caution">
    <text evidence="2">The sequence shown here is derived from an EMBL/GenBank/DDBJ whole genome shotgun (WGS) entry which is preliminary data.</text>
</comment>
<evidence type="ECO:0000259" key="1">
    <source>
        <dbReference type="SMART" id="SM00347"/>
    </source>
</evidence>
<proteinExistence type="predicted"/>
<dbReference type="PANTHER" id="PTHR39515:SF2">
    <property type="entry name" value="HTH-TYPE TRANSCRIPTIONAL REGULATOR RV0880"/>
    <property type="match status" value="1"/>
</dbReference>
<accession>A0ABQ3JXN5</accession>
<name>A0ABQ3JXN5_9PSEU</name>
<dbReference type="Pfam" id="PF01047">
    <property type="entry name" value="MarR"/>
    <property type="match status" value="1"/>
</dbReference>
<dbReference type="InterPro" id="IPR036390">
    <property type="entry name" value="WH_DNA-bd_sf"/>
</dbReference>
<dbReference type="PANTHER" id="PTHR39515">
    <property type="entry name" value="CONSERVED PROTEIN"/>
    <property type="match status" value="1"/>
</dbReference>
<keyword evidence="3" id="KW-1185">Reference proteome</keyword>
<gene>
    <name evidence="2" type="ORF">GCM10017567_05380</name>
</gene>
<protein>
    <recommendedName>
        <fullName evidence="1">HTH marR-type domain-containing protein</fullName>
    </recommendedName>
</protein>
<dbReference type="SUPFAM" id="SSF46785">
    <property type="entry name" value="Winged helix' DNA-binding domain"/>
    <property type="match status" value="1"/>
</dbReference>
<dbReference type="InterPro" id="IPR052526">
    <property type="entry name" value="HTH-type_Bedaq_tolerance"/>
</dbReference>